<dbReference type="AlphaFoldDB" id="A0A0A9GY11"/>
<accession>A0A0A9GY11</accession>
<dbReference type="EMBL" id="GBRH01170425">
    <property type="protein sequence ID" value="JAE27471.1"/>
    <property type="molecule type" value="Transcribed_RNA"/>
</dbReference>
<evidence type="ECO:0000313" key="2">
    <source>
        <dbReference type="EMBL" id="JAE27471.1"/>
    </source>
</evidence>
<evidence type="ECO:0000256" key="1">
    <source>
        <dbReference type="SAM" id="MobiDB-lite"/>
    </source>
</evidence>
<organism evidence="2">
    <name type="scientific">Arundo donax</name>
    <name type="common">Giant reed</name>
    <name type="synonym">Donax arundinaceus</name>
    <dbReference type="NCBI Taxonomy" id="35708"/>
    <lineage>
        <taxon>Eukaryota</taxon>
        <taxon>Viridiplantae</taxon>
        <taxon>Streptophyta</taxon>
        <taxon>Embryophyta</taxon>
        <taxon>Tracheophyta</taxon>
        <taxon>Spermatophyta</taxon>
        <taxon>Magnoliopsida</taxon>
        <taxon>Liliopsida</taxon>
        <taxon>Poales</taxon>
        <taxon>Poaceae</taxon>
        <taxon>PACMAD clade</taxon>
        <taxon>Arundinoideae</taxon>
        <taxon>Arundineae</taxon>
        <taxon>Arundo</taxon>
    </lineage>
</organism>
<proteinExistence type="predicted"/>
<reference evidence="2" key="2">
    <citation type="journal article" date="2015" name="Data Brief">
        <title>Shoot transcriptome of the giant reed, Arundo donax.</title>
        <authorList>
            <person name="Barrero R.A."/>
            <person name="Guerrero F.D."/>
            <person name="Moolhuijzen P."/>
            <person name="Goolsby J.A."/>
            <person name="Tidwell J."/>
            <person name="Bellgard S.E."/>
            <person name="Bellgard M.I."/>
        </authorList>
    </citation>
    <scope>NUCLEOTIDE SEQUENCE</scope>
    <source>
        <tissue evidence="2">Shoot tissue taken approximately 20 cm above the soil surface</tissue>
    </source>
</reference>
<name>A0A0A9GY11_ARUDO</name>
<feature type="compositionally biased region" description="Basic residues" evidence="1">
    <location>
        <begin position="40"/>
        <end position="53"/>
    </location>
</feature>
<protein>
    <submittedName>
        <fullName evidence="2">Uncharacterized protein</fullName>
    </submittedName>
</protein>
<feature type="region of interest" description="Disordered" evidence="1">
    <location>
        <begin position="29"/>
        <end position="53"/>
    </location>
</feature>
<reference evidence="2" key="1">
    <citation type="submission" date="2014-09" db="EMBL/GenBank/DDBJ databases">
        <authorList>
            <person name="Magalhaes I.L.F."/>
            <person name="Oliveira U."/>
            <person name="Santos F.R."/>
            <person name="Vidigal T.H.D.A."/>
            <person name="Brescovit A.D."/>
            <person name="Santos A.J."/>
        </authorList>
    </citation>
    <scope>NUCLEOTIDE SEQUENCE</scope>
    <source>
        <tissue evidence="2">Shoot tissue taken approximately 20 cm above the soil surface</tissue>
    </source>
</reference>
<sequence length="53" mass="6106">MRLEPRFRGIRLAAGERMLTTRARSRGYTRLDPCGEGRRGGGRGHVIPRGRRW</sequence>